<evidence type="ECO:0000256" key="4">
    <source>
        <dbReference type="SAM" id="MobiDB-lite"/>
    </source>
</evidence>
<feature type="compositionally biased region" description="Acidic residues" evidence="4">
    <location>
        <begin position="409"/>
        <end position="422"/>
    </location>
</feature>
<proteinExistence type="inferred from homology"/>
<name>A0AAV2MEK5_KNICA</name>
<evidence type="ECO:0000313" key="5">
    <source>
        <dbReference type="EMBL" id="CAL1611802.1"/>
    </source>
</evidence>
<comment type="similarity">
    <text evidence="3">Belongs to the TNFAIP8 family. TNFAIP8L2 subfamily.</text>
</comment>
<evidence type="ECO:0000256" key="3">
    <source>
        <dbReference type="ARBA" id="ARBA00038062"/>
    </source>
</evidence>
<dbReference type="GO" id="GO:0045087">
    <property type="term" value="P:innate immune response"/>
    <property type="evidence" value="ECO:0007669"/>
    <property type="project" value="UniProtKB-KW"/>
</dbReference>
<dbReference type="SUPFAM" id="SSF54768">
    <property type="entry name" value="dsRNA-binding domain-like"/>
    <property type="match status" value="1"/>
</dbReference>
<feature type="compositionally biased region" description="Low complexity" evidence="4">
    <location>
        <begin position="167"/>
        <end position="176"/>
    </location>
</feature>
<organism evidence="5 6">
    <name type="scientific">Knipowitschia caucasica</name>
    <name type="common">Caucasian dwarf goby</name>
    <name type="synonym">Pomatoschistus caucasicus</name>
    <dbReference type="NCBI Taxonomy" id="637954"/>
    <lineage>
        <taxon>Eukaryota</taxon>
        <taxon>Metazoa</taxon>
        <taxon>Chordata</taxon>
        <taxon>Craniata</taxon>
        <taxon>Vertebrata</taxon>
        <taxon>Euteleostomi</taxon>
        <taxon>Actinopterygii</taxon>
        <taxon>Neopterygii</taxon>
        <taxon>Teleostei</taxon>
        <taxon>Neoteleostei</taxon>
        <taxon>Acanthomorphata</taxon>
        <taxon>Gobiaria</taxon>
        <taxon>Gobiiformes</taxon>
        <taxon>Gobioidei</taxon>
        <taxon>Gobiidae</taxon>
        <taxon>Gobiinae</taxon>
        <taxon>Knipowitschia</taxon>
    </lineage>
</organism>
<dbReference type="GO" id="GO:0005737">
    <property type="term" value="C:cytoplasm"/>
    <property type="evidence" value="ECO:0007669"/>
    <property type="project" value="TreeGrafter"/>
</dbReference>
<feature type="compositionally biased region" description="Acidic residues" evidence="4">
    <location>
        <begin position="259"/>
        <end position="269"/>
    </location>
</feature>
<dbReference type="EMBL" id="OZ035829">
    <property type="protein sequence ID" value="CAL1611802.1"/>
    <property type="molecule type" value="Genomic_DNA"/>
</dbReference>
<keyword evidence="1" id="KW-0399">Innate immunity</keyword>
<sequence>MGAERAISFRDLVSAKQAGGGPEPQVAMETFSSKDMAMRAQKKILSSMATKSSVQMFIDDTTSEILDELYRVSKEYSGNKSEAQKVTVADVTAVGLGLDKKDAKRNAASKVLNSFGYNFVVKELERRPKEDITSQQIETDVLEEVPEVDETQQDQECSVAQDDSIQTEETQSPTEETSVDTSAAYKDKAAEVFLDDVEEVQTPPEEFVFVESPEDTATDGVDQAELLRGQEQSPVLTQTVSEEVTVSDVPHDASTTQETETEEVEESQQDQECAVAEDSIQTEAIQSQTDNTSVLSSAAAAQDEVAEVFLDVIEEVQTPPEDFVYLETCKDTSNDGVEQATLLDAIEEEVQTPPEEFVFVESPEDTSTDGVDQAELWREQEQSPVLTQTVSEEVTICDVPHDASTTQETESDVHEEVEDSQQDQECAVAEDFFQTEEI</sequence>
<keyword evidence="6" id="KW-1185">Reference proteome</keyword>
<dbReference type="PANTHER" id="PTHR12757:SF4">
    <property type="entry name" value="TUMOR NECROSIS FACTOR ALPHA-INDUCED PROTEIN 8-LIKE PROTEIN 2"/>
    <property type="match status" value="1"/>
</dbReference>
<gene>
    <name evidence="5" type="ORF">KC01_LOCUS38193</name>
</gene>
<feature type="compositionally biased region" description="Polar residues" evidence="4">
    <location>
        <begin position="154"/>
        <end position="164"/>
    </location>
</feature>
<keyword evidence="2" id="KW-0391">Immunity</keyword>
<dbReference type="GO" id="GO:0042981">
    <property type="term" value="P:regulation of apoptotic process"/>
    <property type="evidence" value="ECO:0007669"/>
    <property type="project" value="InterPro"/>
</dbReference>
<feature type="region of interest" description="Disordered" evidence="4">
    <location>
        <begin position="128"/>
        <end position="184"/>
    </location>
</feature>
<dbReference type="InterPro" id="IPR008477">
    <property type="entry name" value="TNFAIP8-like"/>
</dbReference>
<evidence type="ECO:0000256" key="1">
    <source>
        <dbReference type="ARBA" id="ARBA00022588"/>
    </source>
</evidence>
<evidence type="ECO:0000313" key="6">
    <source>
        <dbReference type="Proteomes" id="UP001497482"/>
    </source>
</evidence>
<feature type="compositionally biased region" description="Acidic residues" evidence="4">
    <location>
        <begin position="140"/>
        <end position="153"/>
    </location>
</feature>
<feature type="compositionally biased region" description="Polar residues" evidence="4">
    <location>
        <begin position="230"/>
        <end position="244"/>
    </location>
</feature>
<dbReference type="Proteomes" id="UP001497482">
    <property type="component" value="Chromosome 7"/>
</dbReference>
<dbReference type="PANTHER" id="PTHR12757">
    <property type="entry name" value="TUMOR NECROSIS FACTOR INDUCED PROTEIN"/>
    <property type="match status" value="1"/>
</dbReference>
<reference evidence="5 6" key="1">
    <citation type="submission" date="2024-04" db="EMBL/GenBank/DDBJ databases">
        <authorList>
            <person name="Waldvogel A.-M."/>
            <person name="Schoenle A."/>
        </authorList>
    </citation>
    <scope>NUCLEOTIDE SEQUENCE [LARGE SCALE GENOMIC DNA]</scope>
</reference>
<feature type="region of interest" description="Disordered" evidence="4">
    <location>
        <begin position="400"/>
        <end position="423"/>
    </location>
</feature>
<dbReference type="Pfam" id="PF05527">
    <property type="entry name" value="TNFAIP8"/>
    <property type="match status" value="1"/>
</dbReference>
<feature type="region of interest" description="Disordered" evidence="4">
    <location>
        <begin position="228"/>
        <end position="277"/>
    </location>
</feature>
<dbReference type="AlphaFoldDB" id="A0AAV2MEK5"/>
<evidence type="ECO:0000256" key="2">
    <source>
        <dbReference type="ARBA" id="ARBA00022859"/>
    </source>
</evidence>
<protein>
    <submittedName>
        <fullName evidence="5">Uncharacterized protein</fullName>
    </submittedName>
</protein>
<accession>A0AAV2MEK5</accession>
<dbReference type="InterPro" id="IPR038355">
    <property type="entry name" value="TNFAIP8_sf"/>
</dbReference>
<dbReference type="Gene3D" id="1.20.1440.160">
    <property type="entry name" value="Tumor necrosis factor alpha-induced protein 8-like"/>
    <property type="match status" value="1"/>
</dbReference>